<name>A0A809RI20_9PROT</name>
<dbReference type="EMBL" id="AP021881">
    <property type="protein sequence ID" value="BBP01549.1"/>
    <property type="molecule type" value="Genomic_DNA"/>
</dbReference>
<dbReference type="Gene3D" id="1.20.1250.20">
    <property type="entry name" value="MFS general substrate transporter like domains"/>
    <property type="match status" value="2"/>
</dbReference>
<evidence type="ECO:0000256" key="4">
    <source>
        <dbReference type="ARBA" id="ARBA00023136"/>
    </source>
</evidence>
<evidence type="ECO:0000313" key="8">
    <source>
        <dbReference type="Proteomes" id="UP000463939"/>
    </source>
</evidence>
<keyword evidence="2 5" id="KW-0812">Transmembrane</keyword>
<dbReference type="GO" id="GO:0016020">
    <property type="term" value="C:membrane"/>
    <property type="evidence" value="ECO:0007669"/>
    <property type="project" value="UniProtKB-SubCell"/>
</dbReference>
<gene>
    <name evidence="7" type="ORF">SFSGTM_22570</name>
</gene>
<comment type="subcellular location">
    <subcellularLocation>
        <location evidence="1">Membrane</location>
        <topology evidence="1">Multi-pass membrane protein</topology>
    </subcellularLocation>
</comment>
<feature type="transmembrane region" description="Helical" evidence="5">
    <location>
        <begin position="385"/>
        <end position="403"/>
    </location>
</feature>
<accession>A0A809RI20</accession>
<dbReference type="CDD" id="cd17370">
    <property type="entry name" value="MFS_MJ1317_like"/>
    <property type="match status" value="1"/>
</dbReference>
<organism evidence="7 8">
    <name type="scientific">Sulfuriferula nivalis</name>
    <dbReference type="NCBI Taxonomy" id="2675298"/>
    <lineage>
        <taxon>Bacteria</taxon>
        <taxon>Pseudomonadati</taxon>
        <taxon>Pseudomonadota</taxon>
        <taxon>Betaproteobacteria</taxon>
        <taxon>Nitrosomonadales</taxon>
        <taxon>Sulfuricellaceae</taxon>
        <taxon>Sulfuriferula</taxon>
    </lineage>
</organism>
<feature type="transmembrane region" description="Helical" evidence="5">
    <location>
        <begin position="109"/>
        <end position="126"/>
    </location>
</feature>
<feature type="transmembrane region" description="Helical" evidence="5">
    <location>
        <begin position="267"/>
        <end position="286"/>
    </location>
</feature>
<evidence type="ECO:0000313" key="7">
    <source>
        <dbReference type="EMBL" id="BBP01549.1"/>
    </source>
</evidence>
<protein>
    <submittedName>
        <fullName evidence="7">MFS transporter</fullName>
    </submittedName>
</protein>
<dbReference type="InterPro" id="IPR011701">
    <property type="entry name" value="MFS"/>
</dbReference>
<dbReference type="Proteomes" id="UP000463939">
    <property type="component" value="Chromosome"/>
</dbReference>
<evidence type="ECO:0000259" key="6">
    <source>
        <dbReference type="PROSITE" id="PS50850"/>
    </source>
</evidence>
<dbReference type="InterPro" id="IPR036259">
    <property type="entry name" value="MFS_trans_sf"/>
</dbReference>
<reference evidence="8" key="1">
    <citation type="submission" date="2019-11" db="EMBL/GenBank/DDBJ databases">
        <title>Isolation and characterization of a novel species in the genus Sulfuriferula.</title>
        <authorList>
            <person name="Mochizuki J."/>
            <person name="Kojima H."/>
            <person name="Fukui M."/>
        </authorList>
    </citation>
    <scope>NUCLEOTIDE SEQUENCE [LARGE SCALE GENOMIC DNA]</scope>
    <source>
        <strain evidence="8">SGTM</strain>
    </source>
</reference>
<sequence length="414" mass="43655">MACVNLLDKLFKNSTGGNILAQVKLPKGVIALGLVSLFMDFSSEMIHSLLPVYLVVVLGASVLSVGLIEGVAEATASITKVFSGVISDWIGRRKPLVLLGYGMAALTKPLFPLATGMTAILTARFLDRIGKGIRGAPRDALIADITPPEQRGAAFGLRQSMDTVGAFAGPIVAMALMAVSHDNFKLVFWVAVGPAIICVLLIIFGVQEPEVVPSATNRRMPLNPADMYRLPVHFWAVMGFTAVLTLARFSEAFLLLRAENVGLAVTWIPMILIVMNVVYAASAYPLGKYSDTGNRRHLLVLGVVLLIVADLVLANASNVWLVCLGAVVWGLHMGATQGLLSALVADAAPADLRGTAFGVFNLVSGVALLVASAIAGGLWTFVGPAMTFYVGAIFSLIALFGLVSTTGQHVKNSV</sequence>
<dbReference type="GO" id="GO:0022857">
    <property type="term" value="F:transmembrane transporter activity"/>
    <property type="evidence" value="ECO:0007669"/>
    <property type="project" value="InterPro"/>
</dbReference>
<feature type="transmembrane region" description="Helical" evidence="5">
    <location>
        <begin position="357"/>
        <end position="379"/>
    </location>
</feature>
<evidence type="ECO:0000256" key="1">
    <source>
        <dbReference type="ARBA" id="ARBA00004141"/>
    </source>
</evidence>
<dbReference type="Pfam" id="PF07690">
    <property type="entry name" value="MFS_1"/>
    <property type="match status" value="2"/>
</dbReference>
<dbReference type="InterPro" id="IPR005829">
    <property type="entry name" value="Sugar_transporter_CS"/>
</dbReference>
<dbReference type="SUPFAM" id="SSF103473">
    <property type="entry name" value="MFS general substrate transporter"/>
    <property type="match status" value="1"/>
</dbReference>
<keyword evidence="3 5" id="KW-1133">Transmembrane helix</keyword>
<feature type="transmembrane region" description="Helical" evidence="5">
    <location>
        <begin position="326"/>
        <end position="345"/>
    </location>
</feature>
<proteinExistence type="predicted"/>
<feature type="domain" description="Major facilitator superfamily (MFS) profile" evidence="6">
    <location>
        <begin position="28"/>
        <end position="410"/>
    </location>
</feature>
<dbReference type="AlphaFoldDB" id="A0A809RI20"/>
<dbReference type="PROSITE" id="PS00216">
    <property type="entry name" value="SUGAR_TRANSPORT_1"/>
    <property type="match status" value="1"/>
</dbReference>
<dbReference type="PROSITE" id="PS50850">
    <property type="entry name" value="MFS"/>
    <property type="match status" value="1"/>
</dbReference>
<dbReference type="InterPro" id="IPR020846">
    <property type="entry name" value="MFS_dom"/>
</dbReference>
<feature type="transmembrane region" description="Helical" evidence="5">
    <location>
        <begin position="186"/>
        <end position="206"/>
    </location>
</feature>
<evidence type="ECO:0000256" key="5">
    <source>
        <dbReference type="SAM" id="Phobius"/>
    </source>
</evidence>
<keyword evidence="4 5" id="KW-0472">Membrane</keyword>
<evidence type="ECO:0000256" key="2">
    <source>
        <dbReference type="ARBA" id="ARBA00022692"/>
    </source>
</evidence>
<evidence type="ECO:0000256" key="3">
    <source>
        <dbReference type="ARBA" id="ARBA00022989"/>
    </source>
</evidence>
<feature type="transmembrane region" description="Helical" evidence="5">
    <location>
        <begin position="161"/>
        <end position="180"/>
    </location>
</feature>
<dbReference type="KEGG" id="sniv:SFSGTM_22570"/>
<dbReference type="PANTHER" id="PTHR23518:SF2">
    <property type="entry name" value="MAJOR FACILITATOR SUPERFAMILY TRANSPORTER"/>
    <property type="match status" value="1"/>
</dbReference>
<dbReference type="PANTHER" id="PTHR23518">
    <property type="entry name" value="C-METHYLTRANSFERASE"/>
    <property type="match status" value="1"/>
</dbReference>
<keyword evidence="8" id="KW-1185">Reference proteome</keyword>
<feature type="transmembrane region" description="Helical" evidence="5">
    <location>
        <begin position="298"/>
        <end position="320"/>
    </location>
</feature>
<feature type="transmembrane region" description="Helical" evidence="5">
    <location>
        <begin position="50"/>
        <end position="68"/>
    </location>
</feature>
<feature type="transmembrane region" description="Helical" evidence="5">
    <location>
        <begin position="227"/>
        <end position="247"/>
    </location>
</feature>